<dbReference type="PANTHER" id="PTHR34989:SF1">
    <property type="entry name" value="PROTEIN HDED"/>
    <property type="match status" value="1"/>
</dbReference>
<dbReference type="EMBL" id="BJNG01000018">
    <property type="protein sequence ID" value="GEC20459.1"/>
    <property type="molecule type" value="Genomic_DNA"/>
</dbReference>
<feature type="transmembrane region" description="Helical" evidence="2">
    <location>
        <begin position="112"/>
        <end position="129"/>
    </location>
</feature>
<dbReference type="GO" id="GO:0005886">
    <property type="term" value="C:plasma membrane"/>
    <property type="evidence" value="ECO:0007669"/>
    <property type="project" value="TreeGrafter"/>
</dbReference>
<accession>A0A4Y3WRN8</accession>
<dbReference type="RefSeq" id="WP_170183795.1">
    <property type="nucleotide sequence ID" value="NZ_BAAARZ010000023.1"/>
</dbReference>
<protein>
    <recommendedName>
        <fullName evidence="5">HdeD family acid-resistance protein</fullName>
    </recommendedName>
</protein>
<sequence length="206" mass="21449">MSSTTAPEPADPAAAARPDAPARPDDPDRTGWWAMLVIGVLTVLYGLLVMSLRPAALASVAVLAGIGFVVAGGVQFLIAGGMDRRWRWIAYAGGVLAVGAGVAAVVWPGPTLYVLAVVTAWGFVFNGLSRIIGTLVDAKRGLWWLGLVLGLFELLIGVWAIGSPLREVLLFVNLVGIFLILCGVDAIVLALGGRSEARTGAHASRP</sequence>
<keyword evidence="2" id="KW-1133">Transmembrane helix</keyword>
<comment type="caution">
    <text evidence="3">The sequence shown here is derived from an EMBL/GenBank/DDBJ whole genome shotgun (WGS) entry which is preliminary data.</text>
</comment>
<feature type="transmembrane region" description="Helical" evidence="2">
    <location>
        <begin position="32"/>
        <end position="50"/>
    </location>
</feature>
<feature type="transmembrane region" description="Helical" evidence="2">
    <location>
        <begin position="141"/>
        <end position="162"/>
    </location>
</feature>
<reference evidence="3 4" key="1">
    <citation type="submission" date="2019-06" db="EMBL/GenBank/DDBJ databases">
        <title>Whole genome shotgun sequence of Pseudonocardia hydrocarbonoxydans NBRC 14498.</title>
        <authorList>
            <person name="Hosoyama A."/>
            <person name="Uohara A."/>
            <person name="Ohji S."/>
            <person name="Ichikawa N."/>
        </authorList>
    </citation>
    <scope>NUCLEOTIDE SEQUENCE [LARGE SCALE GENOMIC DNA]</scope>
    <source>
        <strain evidence="3 4">NBRC 14498</strain>
    </source>
</reference>
<feature type="region of interest" description="Disordered" evidence="1">
    <location>
        <begin position="1"/>
        <end position="26"/>
    </location>
</feature>
<keyword evidence="4" id="KW-1185">Reference proteome</keyword>
<dbReference type="Proteomes" id="UP000320338">
    <property type="component" value="Unassembled WGS sequence"/>
</dbReference>
<evidence type="ECO:0000256" key="2">
    <source>
        <dbReference type="SAM" id="Phobius"/>
    </source>
</evidence>
<dbReference type="InterPro" id="IPR005325">
    <property type="entry name" value="DUF308_memb"/>
</dbReference>
<name>A0A4Y3WRN8_9PSEU</name>
<evidence type="ECO:0008006" key="5">
    <source>
        <dbReference type="Google" id="ProtNLM"/>
    </source>
</evidence>
<keyword evidence="2" id="KW-0812">Transmembrane</keyword>
<evidence type="ECO:0000313" key="3">
    <source>
        <dbReference type="EMBL" id="GEC20459.1"/>
    </source>
</evidence>
<dbReference type="Pfam" id="PF03729">
    <property type="entry name" value="DUF308"/>
    <property type="match status" value="2"/>
</dbReference>
<dbReference type="InterPro" id="IPR052712">
    <property type="entry name" value="Acid_resist_chaperone_HdeD"/>
</dbReference>
<evidence type="ECO:0000256" key="1">
    <source>
        <dbReference type="SAM" id="MobiDB-lite"/>
    </source>
</evidence>
<organism evidence="3 4">
    <name type="scientific">Pseudonocardia hydrocarbonoxydans</name>
    <dbReference type="NCBI Taxonomy" id="76726"/>
    <lineage>
        <taxon>Bacteria</taxon>
        <taxon>Bacillati</taxon>
        <taxon>Actinomycetota</taxon>
        <taxon>Actinomycetes</taxon>
        <taxon>Pseudonocardiales</taxon>
        <taxon>Pseudonocardiaceae</taxon>
        <taxon>Pseudonocardia</taxon>
    </lineage>
</organism>
<feature type="transmembrane region" description="Helical" evidence="2">
    <location>
        <begin position="56"/>
        <end position="79"/>
    </location>
</feature>
<feature type="transmembrane region" description="Helical" evidence="2">
    <location>
        <begin position="168"/>
        <end position="191"/>
    </location>
</feature>
<feature type="compositionally biased region" description="Low complexity" evidence="1">
    <location>
        <begin position="1"/>
        <end position="19"/>
    </location>
</feature>
<proteinExistence type="predicted"/>
<evidence type="ECO:0000313" key="4">
    <source>
        <dbReference type="Proteomes" id="UP000320338"/>
    </source>
</evidence>
<dbReference type="AlphaFoldDB" id="A0A4Y3WRN8"/>
<dbReference type="PANTHER" id="PTHR34989">
    <property type="entry name" value="PROTEIN HDED"/>
    <property type="match status" value="1"/>
</dbReference>
<feature type="transmembrane region" description="Helical" evidence="2">
    <location>
        <begin position="88"/>
        <end position="106"/>
    </location>
</feature>
<gene>
    <name evidence="3" type="ORF">PHY01_27420</name>
</gene>
<keyword evidence="2" id="KW-0472">Membrane</keyword>